<organism evidence="3 4">
    <name type="scientific">Winogradskyella epiphytica</name>
    <dbReference type="NCBI Taxonomy" id="262005"/>
    <lineage>
        <taxon>Bacteria</taxon>
        <taxon>Pseudomonadati</taxon>
        <taxon>Bacteroidota</taxon>
        <taxon>Flavobacteriia</taxon>
        <taxon>Flavobacteriales</taxon>
        <taxon>Flavobacteriaceae</taxon>
        <taxon>Winogradskyella</taxon>
    </lineage>
</organism>
<dbReference type="Proteomes" id="UP000248054">
    <property type="component" value="Unassembled WGS sequence"/>
</dbReference>
<accession>A0A2V4YGS9</accession>
<protein>
    <recommendedName>
        <fullName evidence="2">PorZ N-terminal beta-propeller domain-containing protein</fullName>
    </recommendedName>
</protein>
<keyword evidence="1" id="KW-0732">Signal</keyword>
<comment type="caution">
    <text evidence="3">The sequence shown here is derived from an EMBL/GenBank/DDBJ whole genome shotgun (WGS) entry which is preliminary data.</text>
</comment>
<feature type="chain" id="PRO_5016069428" description="PorZ N-terminal beta-propeller domain-containing protein" evidence="1">
    <location>
        <begin position="22"/>
        <end position="795"/>
    </location>
</feature>
<name>A0A2V4YGS9_9FLAO</name>
<evidence type="ECO:0000256" key="1">
    <source>
        <dbReference type="SAM" id="SignalP"/>
    </source>
</evidence>
<dbReference type="InterPro" id="IPR048954">
    <property type="entry name" value="PorZ_N"/>
</dbReference>
<dbReference type="SUPFAM" id="SSF69322">
    <property type="entry name" value="Tricorn protease domain 2"/>
    <property type="match status" value="1"/>
</dbReference>
<dbReference type="AlphaFoldDB" id="A0A2V4YGS9"/>
<feature type="signal peptide" evidence="1">
    <location>
        <begin position="1"/>
        <end position="21"/>
    </location>
</feature>
<dbReference type="Pfam" id="PF21544">
    <property type="entry name" value="PorZ_N_b_propeller"/>
    <property type="match status" value="1"/>
</dbReference>
<dbReference type="Gene3D" id="2.130.10.10">
    <property type="entry name" value="YVTN repeat-like/Quinoprotein amine dehydrogenase"/>
    <property type="match status" value="4"/>
</dbReference>
<dbReference type="InterPro" id="IPR015943">
    <property type="entry name" value="WD40/YVTN_repeat-like_dom_sf"/>
</dbReference>
<sequence>MRSTIFKIFILVFGLSFSSYSQDFSALWKGHFSYNSIVDVVGGENKIYAAAQNAVFEYNTLTNELKTITTVDGLSGQQITTIYYSETYQYLLIGYETGLIEVYSETEDTVLTVVDILDKPNITPVNKRINHFYEFEGLVYISTDYGISIYDLEGLEFGDSYFLGNGGTQITVKQVAILNGEIYVACLDANGLKKADLNNPNLIDFAQWQTVLFGNYHSVNTFNNKVYAVRSNRVLYEIDGTTTTNLFTLASLPLDADVVDSFLLYSTSNAVYVYDQNLQLLHNYQPTQDFLTNFTSATITDDEIFIGTKDLGVLNIPMAENQLYTVIKPNGPLANEVFRLNATTGVVWVSYGKYTAALNPYPLTSKGVSYYSQDLWNTIPVDSLFGTLELNEIAVNPFNTNHVFISSFHEGIVELNEFEATQRLDETNSGLESYFNPNNPDATEVRVSALEFDRNGLLWSLTSRVDAALKTYDPTSGNWQAYSFSDIIDDPFTDETGFFDMAIDNNGTKWIGSYSNGLIAYNETVPNSPIRNLNSEAQNISPYTRFIAVTMDNRNQLWLGTTNGIRVLYNTSGFYDDPNPILRSIIILEDGIPKELLEGQSVTDIKVDGSNNKWVGTADSGVFYFSPDGQKTIYHFTTTNSPLPSNRINDISINPNNGEIYIGTDKGLMSFKAGSSKPQSTLEEAFVYPNPVRPEYDILGYNDLNDINKGIKIKGLTDRVNIKITDVEGNLVAEAQSNINLRASNSNYNFAIDGGTAIWNGKNLANNVVRTGVYLIMISDLESFETKVLKVLIVR</sequence>
<evidence type="ECO:0000313" key="4">
    <source>
        <dbReference type="Proteomes" id="UP000248054"/>
    </source>
</evidence>
<gene>
    <name evidence="3" type="ORF">DFQ11_101554</name>
</gene>
<dbReference type="Gene3D" id="2.60.40.4070">
    <property type="match status" value="1"/>
</dbReference>
<keyword evidence="4" id="KW-1185">Reference proteome</keyword>
<feature type="domain" description="PorZ N-terminal beta-propeller" evidence="2">
    <location>
        <begin position="47"/>
        <end position="209"/>
    </location>
</feature>
<dbReference type="SUPFAM" id="SSF101898">
    <property type="entry name" value="NHL repeat"/>
    <property type="match status" value="1"/>
</dbReference>
<dbReference type="RefSeq" id="WP_110474071.1">
    <property type="nucleotide sequence ID" value="NZ_BMWQ01000001.1"/>
</dbReference>
<evidence type="ECO:0000313" key="3">
    <source>
        <dbReference type="EMBL" id="PYE83123.1"/>
    </source>
</evidence>
<proteinExistence type="predicted"/>
<dbReference type="EMBL" id="QJTD01000001">
    <property type="protein sequence ID" value="PYE83123.1"/>
    <property type="molecule type" value="Genomic_DNA"/>
</dbReference>
<evidence type="ECO:0000259" key="2">
    <source>
        <dbReference type="Pfam" id="PF21544"/>
    </source>
</evidence>
<reference evidence="3 4" key="1">
    <citation type="submission" date="2018-06" db="EMBL/GenBank/DDBJ databases">
        <title>Genomic Encyclopedia of Type Strains, Phase III (KMG-III): the genomes of soil and plant-associated and newly described type strains.</title>
        <authorList>
            <person name="Whitman W."/>
        </authorList>
    </citation>
    <scope>NUCLEOTIDE SEQUENCE [LARGE SCALE GENOMIC DNA]</scope>
    <source>
        <strain evidence="3 4">CECT 7945</strain>
    </source>
</reference>
<dbReference type="OrthoDB" id="9807410at2"/>